<dbReference type="InterPro" id="IPR019813">
    <property type="entry name" value="Translation_initiation_fac3_CS"/>
</dbReference>
<protein>
    <recommendedName>
        <fullName evidence="4 5">Translation initiation factor IF-3</fullName>
    </recommendedName>
</protein>
<keyword evidence="2 4" id="KW-0396">Initiation factor</keyword>
<dbReference type="GO" id="GO:0003743">
    <property type="term" value="F:translation initiation factor activity"/>
    <property type="evidence" value="ECO:0007669"/>
    <property type="project" value="UniProtKB-UniRule"/>
</dbReference>
<comment type="subunit">
    <text evidence="4 6">Monomer.</text>
</comment>
<dbReference type="NCBIfam" id="TIGR00168">
    <property type="entry name" value="infC"/>
    <property type="match status" value="1"/>
</dbReference>
<dbReference type="InterPro" id="IPR019815">
    <property type="entry name" value="Translation_initiation_fac_3_C"/>
</dbReference>
<dbReference type="GO" id="GO:0005829">
    <property type="term" value="C:cytosol"/>
    <property type="evidence" value="ECO:0007669"/>
    <property type="project" value="TreeGrafter"/>
</dbReference>
<evidence type="ECO:0000313" key="9">
    <source>
        <dbReference type="EMBL" id="SHM75308.1"/>
    </source>
</evidence>
<dbReference type="InterPro" id="IPR019814">
    <property type="entry name" value="Translation_initiation_fac_3_N"/>
</dbReference>
<feature type="domain" description="Translation initiation factor 3 N-terminal" evidence="8">
    <location>
        <begin position="2"/>
        <end position="71"/>
    </location>
</feature>
<dbReference type="Gene3D" id="3.10.20.80">
    <property type="entry name" value="Translation initiation factor 3 (IF-3), N-terminal domain"/>
    <property type="match status" value="1"/>
</dbReference>
<dbReference type="PROSITE" id="PS00938">
    <property type="entry name" value="IF3"/>
    <property type="match status" value="1"/>
</dbReference>
<dbReference type="FunFam" id="3.10.20.80:FF:000001">
    <property type="entry name" value="Translation initiation factor IF-3"/>
    <property type="match status" value="1"/>
</dbReference>
<dbReference type="SUPFAM" id="SSF54364">
    <property type="entry name" value="Translation initiation factor IF3, N-terminal domain"/>
    <property type="match status" value="1"/>
</dbReference>
<dbReference type="RefSeq" id="WP_073289363.1">
    <property type="nucleotide sequence ID" value="NZ_FRCP01000016.1"/>
</dbReference>
<dbReference type="InterPro" id="IPR036787">
    <property type="entry name" value="T_IF-3_N_sf"/>
</dbReference>
<keyword evidence="3 4" id="KW-0648">Protein biosynthesis</keyword>
<dbReference type="PANTHER" id="PTHR10938">
    <property type="entry name" value="TRANSLATION INITIATION FACTOR IF-3"/>
    <property type="match status" value="1"/>
</dbReference>
<evidence type="ECO:0000259" key="7">
    <source>
        <dbReference type="Pfam" id="PF00707"/>
    </source>
</evidence>
<dbReference type="AlphaFoldDB" id="A0A1M7LBA6"/>
<dbReference type="GO" id="GO:0032790">
    <property type="term" value="P:ribosome disassembly"/>
    <property type="evidence" value="ECO:0007669"/>
    <property type="project" value="TreeGrafter"/>
</dbReference>
<dbReference type="EMBL" id="FRCP01000016">
    <property type="protein sequence ID" value="SHM75308.1"/>
    <property type="molecule type" value="Genomic_DNA"/>
</dbReference>
<dbReference type="InterPro" id="IPR001288">
    <property type="entry name" value="Translation_initiation_fac_3"/>
</dbReference>
<dbReference type="OrthoDB" id="9806014at2"/>
<dbReference type="Pfam" id="PF00707">
    <property type="entry name" value="IF3_C"/>
    <property type="match status" value="1"/>
</dbReference>
<dbReference type="Proteomes" id="UP000184038">
    <property type="component" value="Unassembled WGS sequence"/>
</dbReference>
<keyword evidence="4" id="KW-0963">Cytoplasm</keyword>
<dbReference type="InterPro" id="IPR036788">
    <property type="entry name" value="T_IF-3_C_sf"/>
</dbReference>
<keyword evidence="10" id="KW-1185">Reference proteome</keyword>
<dbReference type="Gene3D" id="3.30.110.10">
    <property type="entry name" value="Translation initiation factor 3 (IF-3), C-terminal domain"/>
    <property type="match status" value="1"/>
</dbReference>
<proteinExistence type="inferred from homology"/>
<dbReference type="HAMAP" id="MF_00080">
    <property type="entry name" value="IF_3"/>
    <property type="match status" value="1"/>
</dbReference>
<accession>A0A1M7LBA6</accession>
<evidence type="ECO:0000313" key="10">
    <source>
        <dbReference type="Proteomes" id="UP000184038"/>
    </source>
</evidence>
<evidence type="ECO:0000256" key="4">
    <source>
        <dbReference type="HAMAP-Rule" id="MF_00080"/>
    </source>
</evidence>
<dbReference type="FunFam" id="3.30.110.10:FF:000001">
    <property type="entry name" value="Translation initiation factor IF-3"/>
    <property type="match status" value="1"/>
</dbReference>
<dbReference type="SUPFAM" id="SSF55200">
    <property type="entry name" value="Translation initiation factor IF3, C-terminal domain"/>
    <property type="match status" value="1"/>
</dbReference>
<gene>
    <name evidence="4" type="primary">infC</name>
    <name evidence="9" type="ORF">SAMN02746066_03154</name>
</gene>
<name>A0A1M7LBA6_9FIRM</name>
<organism evidence="9 10">
    <name type="scientific">Anaerosporobacter mobilis DSM 15930</name>
    <dbReference type="NCBI Taxonomy" id="1120996"/>
    <lineage>
        <taxon>Bacteria</taxon>
        <taxon>Bacillati</taxon>
        <taxon>Bacillota</taxon>
        <taxon>Clostridia</taxon>
        <taxon>Lachnospirales</taxon>
        <taxon>Lachnospiraceae</taxon>
        <taxon>Anaerosporobacter</taxon>
    </lineage>
</organism>
<sequence>MINEQIRDKEVRLIGEDGEQLGVVATKDAMKLAKEANLDLVKIAPTAKPPVCKIIDYGKYRYELARKEKEAKKKQKVTDVKEIRLSPNIDENDLNTKANQARKFITKGDKVKVSLRFRGREMAHMSTSRQILDSFYKCLEDVAVVEKPAKLEGRSMIMYLTEKRQ</sequence>
<reference evidence="9 10" key="1">
    <citation type="submission" date="2016-11" db="EMBL/GenBank/DDBJ databases">
        <authorList>
            <person name="Jaros S."/>
            <person name="Januszkiewicz K."/>
            <person name="Wedrychowicz H."/>
        </authorList>
    </citation>
    <scope>NUCLEOTIDE SEQUENCE [LARGE SCALE GENOMIC DNA]</scope>
    <source>
        <strain evidence="9 10">DSM 15930</strain>
    </source>
</reference>
<dbReference type="Pfam" id="PF05198">
    <property type="entry name" value="IF3_N"/>
    <property type="match status" value="1"/>
</dbReference>
<evidence type="ECO:0000256" key="5">
    <source>
        <dbReference type="NCBIfam" id="TIGR00168"/>
    </source>
</evidence>
<comment type="similarity">
    <text evidence="1 4 6">Belongs to the IF-3 family.</text>
</comment>
<dbReference type="PANTHER" id="PTHR10938:SF0">
    <property type="entry name" value="TRANSLATION INITIATION FACTOR IF-3, MITOCHONDRIAL"/>
    <property type="match status" value="1"/>
</dbReference>
<evidence type="ECO:0000256" key="2">
    <source>
        <dbReference type="ARBA" id="ARBA00022540"/>
    </source>
</evidence>
<evidence type="ECO:0000259" key="8">
    <source>
        <dbReference type="Pfam" id="PF05198"/>
    </source>
</evidence>
<evidence type="ECO:0000256" key="1">
    <source>
        <dbReference type="ARBA" id="ARBA00005439"/>
    </source>
</evidence>
<evidence type="ECO:0000256" key="3">
    <source>
        <dbReference type="ARBA" id="ARBA00022917"/>
    </source>
</evidence>
<comment type="function">
    <text evidence="4 6">IF-3 binds to the 30S ribosomal subunit and shifts the equilibrium between 70S ribosomes and their 50S and 30S subunits in favor of the free subunits, thus enhancing the availability of 30S subunits on which protein synthesis initiation begins.</text>
</comment>
<feature type="domain" description="Translation initiation factor 3 C-terminal" evidence="7">
    <location>
        <begin position="79"/>
        <end position="163"/>
    </location>
</feature>
<dbReference type="GO" id="GO:0043022">
    <property type="term" value="F:ribosome binding"/>
    <property type="evidence" value="ECO:0007669"/>
    <property type="project" value="UniProtKB-ARBA"/>
</dbReference>
<comment type="subcellular location">
    <subcellularLocation>
        <location evidence="4 6">Cytoplasm</location>
    </subcellularLocation>
</comment>
<dbReference type="STRING" id="1120996.SAMN02746066_03154"/>
<evidence type="ECO:0000256" key="6">
    <source>
        <dbReference type="RuleBase" id="RU000646"/>
    </source>
</evidence>
<dbReference type="GO" id="GO:0016020">
    <property type="term" value="C:membrane"/>
    <property type="evidence" value="ECO:0007669"/>
    <property type="project" value="TreeGrafter"/>
</dbReference>